<evidence type="ECO:0000256" key="7">
    <source>
        <dbReference type="ARBA" id="ARBA00022833"/>
    </source>
</evidence>
<keyword evidence="5" id="KW-0863">Zinc-finger</keyword>
<dbReference type="SUPFAM" id="SSF57850">
    <property type="entry name" value="RING/U-box"/>
    <property type="match status" value="2"/>
</dbReference>
<dbReference type="InterPro" id="IPR044066">
    <property type="entry name" value="TRIAD_supradom"/>
</dbReference>
<protein>
    <recommendedName>
        <fullName evidence="9">RING-type domain-containing protein</fullName>
    </recommendedName>
</protein>
<dbReference type="Pfam" id="PF22191">
    <property type="entry name" value="IBR_1"/>
    <property type="match status" value="1"/>
</dbReference>
<keyword evidence="3" id="KW-0479">Metal-binding</keyword>
<evidence type="ECO:0000256" key="6">
    <source>
        <dbReference type="ARBA" id="ARBA00022786"/>
    </source>
</evidence>
<keyword evidence="2" id="KW-0808">Transferase</keyword>
<keyword evidence="6" id="KW-0833">Ubl conjugation pathway</keyword>
<keyword evidence="4" id="KW-0677">Repeat</keyword>
<evidence type="ECO:0000256" key="2">
    <source>
        <dbReference type="ARBA" id="ARBA00022679"/>
    </source>
</evidence>
<dbReference type="PANTHER" id="PTHR22770">
    <property type="entry name" value="UBIQUITIN CONJUGATING ENZYME 7 INTERACTING PROTEIN-RELATED"/>
    <property type="match status" value="1"/>
</dbReference>
<comment type="caution">
    <text evidence="10">The sequence shown here is derived from an EMBL/GenBank/DDBJ whole genome shotgun (WGS) entry which is preliminary data.</text>
</comment>
<dbReference type="Proteomes" id="UP001595075">
    <property type="component" value="Unassembled WGS sequence"/>
</dbReference>
<evidence type="ECO:0000256" key="8">
    <source>
        <dbReference type="SAM" id="Coils"/>
    </source>
</evidence>
<dbReference type="PROSITE" id="PS51873">
    <property type="entry name" value="TRIAD"/>
    <property type="match status" value="1"/>
</dbReference>
<organism evidence="10 11">
    <name type="scientific">Oculimacula yallundae</name>
    <dbReference type="NCBI Taxonomy" id="86028"/>
    <lineage>
        <taxon>Eukaryota</taxon>
        <taxon>Fungi</taxon>
        <taxon>Dikarya</taxon>
        <taxon>Ascomycota</taxon>
        <taxon>Pezizomycotina</taxon>
        <taxon>Leotiomycetes</taxon>
        <taxon>Helotiales</taxon>
        <taxon>Ploettnerulaceae</taxon>
        <taxon>Oculimacula</taxon>
    </lineage>
</organism>
<feature type="domain" description="RING-type" evidence="9">
    <location>
        <begin position="506"/>
        <end position="724"/>
    </location>
</feature>
<evidence type="ECO:0000313" key="11">
    <source>
        <dbReference type="Proteomes" id="UP001595075"/>
    </source>
</evidence>
<dbReference type="EMBL" id="JAZHXI010000004">
    <property type="protein sequence ID" value="KAL2071975.1"/>
    <property type="molecule type" value="Genomic_DNA"/>
</dbReference>
<evidence type="ECO:0000259" key="9">
    <source>
        <dbReference type="PROSITE" id="PS51873"/>
    </source>
</evidence>
<keyword evidence="8" id="KW-0175">Coiled coil</keyword>
<gene>
    <name evidence="10" type="ORF">VTL71DRAFT_11318</name>
</gene>
<name>A0ABR4CPT2_9HELO</name>
<reference evidence="10 11" key="1">
    <citation type="journal article" date="2024" name="Commun. Biol.">
        <title>Comparative genomic analysis of thermophilic fungi reveals convergent evolutionary adaptations and gene losses.</title>
        <authorList>
            <person name="Steindorff A.S."/>
            <person name="Aguilar-Pontes M.V."/>
            <person name="Robinson A.J."/>
            <person name="Andreopoulos B."/>
            <person name="LaButti K."/>
            <person name="Kuo A."/>
            <person name="Mondo S."/>
            <person name="Riley R."/>
            <person name="Otillar R."/>
            <person name="Haridas S."/>
            <person name="Lipzen A."/>
            <person name="Grimwood J."/>
            <person name="Schmutz J."/>
            <person name="Clum A."/>
            <person name="Reid I.D."/>
            <person name="Moisan M.C."/>
            <person name="Butler G."/>
            <person name="Nguyen T.T.M."/>
            <person name="Dewar K."/>
            <person name="Conant G."/>
            <person name="Drula E."/>
            <person name="Henrissat B."/>
            <person name="Hansel C."/>
            <person name="Singer S."/>
            <person name="Hutchinson M.I."/>
            <person name="de Vries R.P."/>
            <person name="Natvig D.O."/>
            <person name="Powell A.J."/>
            <person name="Tsang A."/>
            <person name="Grigoriev I.V."/>
        </authorList>
    </citation>
    <scope>NUCLEOTIDE SEQUENCE [LARGE SCALE GENOMIC DNA]</scope>
    <source>
        <strain evidence="10 11">CBS 494.80</strain>
    </source>
</reference>
<evidence type="ECO:0000256" key="3">
    <source>
        <dbReference type="ARBA" id="ARBA00022723"/>
    </source>
</evidence>
<evidence type="ECO:0000313" key="10">
    <source>
        <dbReference type="EMBL" id="KAL2071975.1"/>
    </source>
</evidence>
<evidence type="ECO:0000256" key="4">
    <source>
        <dbReference type="ARBA" id="ARBA00022737"/>
    </source>
</evidence>
<accession>A0ABR4CPT2</accession>
<dbReference type="InterPro" id="IPR051628">
    <property type="entry name" value="LUBAC_E3_Ligases"/>
</dbReference>
<feature type="coiled-coil region" evidence="8">
    <location>
        <begin position="311"/>
        <end position="338"/>
    </location>
</feature>
<comment type="pathway">
    <text evidence="1">Protein modification; protein ubiquitination.</text>
</comment>
<evidence type="ECO:0000256" key="5">
    <source>
        <dbReference type="ARBA" id="ARBA00022771"/>
    </source>
</evidence>
<proteinExistence type="predicted"/>
<keyword evidence="7" id="KW-0862">Zinc</keyword>
<keyword evidence="11" id="KW-1185">Reference proteome</keyword>
<evidence type="ECO:0000256" key="1">
    <source>
        <dbReference type="ARBA" id="ARBA00004906"/>
    </source>
</evidence>
<sequence length="754" mass="83383">MRASAAEFSPALRREFYGAVVEFGPGVAIIEVKISNESSSLQIKGLKDTSWTSVQTVFDLLGVTAAISSIAMNENPAGTVATVSRFDNPATAQLVLERFASSHLNDSNLTMNLLVNLPKPSEWVQLGGVKISWVKSGSMAFIEYRNNSPRLDELPSTLSQIRTTTGRRIKCIAVPVSNYEKRRHIQSFTLNNLDIDATSAWIEKTLVDAGFGAPKKIKTKLVATDLWMDDNECISFVKGLLDSIGLLESFYSIDSPDGDRVLITAVFCNQGDAQEAMIKLNALPAEEFPETKKLTIHPSVSMKVNIPDQIASALRRKLQSLRVEMQRQSKDTVKIEKEGGKQYTMVKFSYAGESAVADVLKFKTEIEKLLAGTVVSENGVPSWHPWFGISTDAGNYLNWLSSTTKVYVHRSTAKCHLILYGGTYENRRHACVLLMTKINDLMIENAYTIRPVSGKSISDVLDILKPVFDDKIRLVSSKGSSQIKLLGPIPDIRKARLMLHPEMVPHGGECPICLGTPGENSIYLTCGHTYCQECFHFLCSAPSENLLPITCSGIDTSTNEPCTQIISLSLLNERLSPTEFNQVLKFAFDIHIRTHPSLYAFCRTIDCNTIYRRSISSDANPTLTTCITCLQTYDISCGYHHPRRTCAENHDAVDGLDALARNSARLGIRRCPACDQPGELVEGCHHITCRCGQHFCWVCGLGFEGAERTVDHLNEVYGGIGGDQPQVFVDEDEDDEVEGEGGLDRFEEIVRAIF</sequence>
<dbReference type="CDD" id="cd22584">
    <property type="entry name" value="Rcat_RBR_unk"/>
    <property type="match status" value="1"/>
</dbReference>
<dbReference type="PANTHER" id="PTHR22770:SF13">
    <property type="entry name" value="RING-TYPE DOMAIN-CONTAINING PROTEIN"/>
    <property type="match status" value="1"/>
</dbReference>
<dbReference type="Gene3D" id="1.20.120.1750">
    <property type="match status" value="1"/>
</dbReference>